<dbReference type="KEGG" id="tsy:THSYN_00910"/>
<gene>
    <name evidence="10" type="ORF">THSYN_00910</name>
</gene>
<feature type="domain" description="Glycosyltransferase RgtA/B/C/D-like" evidence="9">
    <location>
        <begin position="55"/>
        <end position="213"/>
    </location>
</feature>
<keyword evidence="2" id="KW-1003">Cell membrane</keyword>
<evidence type="ECO:0000256" key="2">
    <source>
        <dbReference type="ARBA" id="ARBA00022475"/>
    </source>
</evidence>
<feature type="transmembrane region" description="Helical" evidence="8">
    <location>
        <begin position="75"/>
        <end position="97"/>
    </location>
</feature>
<dbReference type="OrthoDB" id="108054at2"/>
<evidence type="ECO:0000256" key="8">
    <source>
        <dbReference type="SAM" id="Phobius"/>
    </source>
</evidence>
<reference evidence="10 11" key="1">
    <citation type="submission" date="2017-03" db="EMBL/GenBank/DDBJ databases">
        <title>Complete genome sequence of Candidatus 'Thiodictyon syntrophicum' sp. nov. strain Cad16T, a photolithoautotroph purple sulfur bacterium isolated from an alpine meromictic lake.</title>
        <authorList>
            <person name="Luedin S.M."/>
            <person name="Pothier J.F."/>
            <person name="Danza F."/>
            <person name="Storelli N."/>
            <person name="Wittwer M."/>
            <person name="Tonolla M."/>
        </authorList>
    </citation>
    <scope>NUCLEOTIDE SEQUENCE [LARGE SCALE GENOMIC DNA]</scope>
    <source>
        <strain evidence="10 11">Cad16T</strain>
    </source>
</reference>
<dbReference type="Proteomes" id="UP000232638">
    <property type="component" value="Chromosome"/>
</dbReference>
<organism evidence="10 11">
    <name type="scientific">Candidatus Thiodictyon syntrophicum</name>
    <dbReference type="NCBI Taxonomy" id="1166950"/>
    <lineage>
        <taxon>Bacteria</taxon>
        <taxon>Pseudomonadati</taxon>
        <taxon>Pseudomonadota</taxon>
        <taxon>Gammaproteobacteria</taxon>
        <taxon>Chromatiales</taxon>
        <taxon>Chromatiaceae</taxon>
        <taxon>Thiodictyon</taxon>
    </lineage>
</organism>
<feature type="transmembrane region" description="Helical" evidence="8">
    <location>
        <begin position="354"/>
        <end position="373"/>
    </location>
</feature>
<keyword evidence="5 8" id="KW-0812">Transmembrane</keyword>
<evidence type="ECO:0000313" key="10">
    <source>
        <dbReference type="EMBL" id="AUB79658.1"/>
    </source>
</evidence>
<feature type="transmembrane region" description="Helical" evidence="8">
    <location>
        <begin position="12"/>
        <end position="35"/>
    </location>
</feature>
<evidence type="ECO:0000256" key="6">
    <source>
        <dbReference type="ARBA" id="ARBA00022989"/>
    </source>
</evidence>
<dbReference type="Pfam" id="PF13231">
    <property type="entry name" value="PMT_2"/>
    <property type="match status" value="1"/>
</dbReference>
<feature type="transmembrane region" description="Helical" evidence="8">
    <location>
        <begin position="268"/>
        <end position="286"/>
    </location>
</feature>
<name>A0A2K8U244_9GAMM</name>
<sequence>MPVHPRPAPSPWPLVAGLILAMTLWHLGAAVLLPVTQDEAYYFDWARSLSWGYFDHPPGVAAVGLGTRLAAGSALAARLGGLLAGTLTLVLLARLYYHSGLVRRDDLGLALVLAFATLAGLAGGLLTTPDTPLALAWALALHEGERALAGQRRRWLTAGLATGLGLLGKYNMVLIGPVFLWAILWCDPRALRTPWPWLGGLLAVLVFAPNLLWNLDHDWLTLRFQFGHGFALDPGALAGTASAAIEPAAPASWWGRIGGLLRYLGGQLGLWGLLAPALIALAVTRIGRRADPGGPGPVIAAHARPLLQAAALFPLGFFALVALGSEVEANWPAVYLLAAPALLAAPLRGLRRWVLAGAAANLLLVSLYVYHGATGALPLPDSQNRILRESHGFRDLATLLAGLDAPVYADRYQLTAMLRFYQPGLPISQWPGLTRPSEYLLGQIAPRVDPATQPGPFWLVTRRPVPPTLPGFTSVGSRTLYDCAGAPLAEGAAPPCAKPLHEWHLYRFEKSPAGRFFEP</sequence>
<evidence type="ECO:0000256" key="7">
    <source>
        <dbReference type="ARBA" id="ARBA00023136"/>
    </source>
</evidence>
<protein>
    <submittedName>
        <fullName evidence="10">Glycosyltransferase</fullName>
    </submittedName>
</protein>
<evidence type="ECO:0000313" key="11">
    <source>
        <dbReference type="Proteomes" id="UP000232638"/>
    </source>
</evidence>
<dbReference type="AlphaFoldDB" id="A0A2K8U244"/>
<feature type="transmembrane region" description="Helical" evidence="8">
    <location>
        <begin position="109"/>
        <end position="127"/>
    </location>
</feature>
<evidence type="ECO:0000256" key="3">
    <source>
        <dbReference type="ARBA" id="ARBA00022676"/>
    </source>
</evidence>
<keyword evidence="3" id="KW-0328">Glycosyltransferase</keyword>
<evidence type="ECO:0000256" key="4">
    <source>
        <dbReference type="ARBA" id="ARBA00022679"/>
    </source>
</evidence>
<feature type="transmembrane region" description="Helical" evidence="8">
    <location>
        <begin position="155"/>
        <end position="183"/>
    </location>
</feature>
<accession>A0A2K8U244</accession>
<proteinExistence type="predicted"/>
<keyword evidence="7 8" id="KW-0472">Membrane</keyword>
<feature type="transmembrane region" description="Helical" evidence="8">
    <location>
        <begin position="195"/>
        <end position="213"/>
    </location>
</feature>
<keyword evidence="6 8" id="KW-1133">Transmembrane helix</keyword>
<evidence type="ECO:0000259" key="9">
    <source>
        <dbReference type="Pfam" id="PF13231"/>
    </source>
</evidence>
<dbReference type="GO" id="GO:0009103">
    <property type="term" value="P:lipopolysaccharide biosynthetic process"/>
    <property type="evidence" value="ECO:0007669"/>
    <property type="project" value="UniProtKB-ARBA"/>
</dbReference>
<dbReference type="GO" id="GO:0005886">
    <property type="term" value="C:plasma membrane"/>
    <property type="evidence" value="ECO:0007669"/>
    <property type="project" value="UniProtKB-SubCell"/>
</dbReference>
<dbReference type="EMBL" id="CP020370">
    <property type="protein sequence ID" value="AUB79658.1"/>
    <property type="molecule type" value="Genomic_DNA"/>
</dbReference>
<keyword evidence="11" id="KW-1185">Reference proteome</keyword>
<evidence type="ECO:0000256" key="1">
    <source>
        <dbReference type="ARBA" id="ARBA00004651"/>
    </source>
</evidence>
<dbReference type="InterPro" id="IPR050297">
    <property type="entry name" value="LipidA_mod_glycosyltrf_83"/>
</dbReference>
<dbReference type="PANTHER" id="PTHR33908">
    <property type="entry name" value="MANNOSYLTRANSFERASE YKCB-RELATED"/>
    <property type="match status" value="1"/>
</dbReference>
<keyword evidence="4 10" id="KW-0808">Transferase</keyword>
<dbReference type="PANTHER" id="PTHR33908:SF11">
    <property type="entry name" value="MEMBRANE PROTEIN"/>
    <property type="match status" value="1"/>
</dbReference>
<evidence type="ECO:0000256" key="5">
    <source>
        <dbReference type="ARBA" id="ARBA00022692"/>
    </source>
</evidence>
<dbReference type="InterPro" id="IPR038731">
    <property type="entry name" value="RgtA/B/C-like"/>
</dbReference>
<feature type="transmembrane region" description="Helical" evidence="8">
    <location>
        <begin position="306"/>
        <end position="323"/>
    </location>
</feature>
<dbReference type="GO" id="GO:0016763">
    <property type="term" value="F:pentosyltransferase activity"/>
    <property type="evidence" value="ECO:0007669"/>
    <property type="project" value="TreeGrafter"/>
</dbReference>
<dbReference type="RefSeq" id="WP_100917476.1">
    <property type="nucleotide sequence ID" value="NZ_CP020370.1"/>
</dbReference>
<comment type="subcellular location">
    <subcellularLocation>
        <location evidence="1">Cell membrane</location>
        <topology evidence="1">Multi-pass membrane protein</topology>
    </subcellularLocation>
</comment>